<organism evidence="6 7">
    <name type="scientific">Leucobacter albus</name>
    <dbReference type="NCBI Taxonomy" id="272210"/>
    <lineage>
        <taxon>Bacteria</taxon>
        <taxon>Bacillati</taxon>
        <taxon>Actinomycetota</taxon>
        <taxon>Actinomycetes</taxon>
        <taxon>Micrococcales</taxon>
        <taxon>Microbacteriaceae</taxon>
        <taxon>Leucobacter</taxon>
    </lineage>
</organism>
<evidence type="ECO:0000256" key="1">
    <source>
        <dbReference type="ARBA" id="ARBA00022603"/>
    </source>
</evidence>
<evidence type="ECO:0000259" key="5">
    <source>
        <dbReference type="Pfam" id="PF13649"/>
    </source>
</evidence>
<comment type="caution">
    <text evidence="6">The sequence shown here is derived from an EMBL/GenBank/DDBJ whole genome shotgun (WGS) entry which is preliminary data.</text>
</comment>
<keyword evidence="2 6" id="KW-0808">Transferase</keyword>
<dbReference type="Proteomes" id="UP001597181">
    <property type="component" value="Unassembled WGS sequence"/>
</dbReference>
<name>A0ABW3TMU8_9MICO</name>
<protein>
    <submittedName>
        <fullName evidence="6">Class I SAM-dependent methyltransferase</fullName>
        <ecNumber evidence="6">2.1.1.222</ecNumber>
        <ecNumber evidence="6">2.1.1.64</ecNumber>
    </submittedName>
</protein>
<sequence>MTEAALDPKAFWEARYGEADRMWSGRVNETLALVVASLTPGRSLDLGCGEGGDVLWLAERGWEATGIDLSQTAIERARAEAEARGVSATFIDADLARWADQPAGVDGSERPFELVTASFLQSPAQLPRGPVLRAAAGRVAPGGTLAIIAHAAAPSWAAGHEHRGPTHFPRPEDELAELALEGAEWSIEVAEVRERAATGPEGEPGTHFDTVVVARRR</sequence>
<accession>A0ABW3TMU8</accession>
<dbReference type="Gene3D" id="3.40.50.150">
    <property type="entry name" value="Vaccinia Virus protein VP39"/>
    <property type="match status" value="1"/>
</dbReference>
<dbReference type="InterPro" id="IPR041698">
    <property type="entry name" value="Methyltransf_25"/>
</dbReference>
<dbReference type="GO" id="GO:0032259">
    <property type="term" value="P:methylation"/>
    <property type="evidence" value="ECO:0007669"/>
    <property type="project" value="UniProtKB-KW"/>
</dbReference>
<dbReference type="SUPFAM" id="SSF53335">
    <property type="entry name" value="S-adenosyl-L-methionine-dependent methyltransferases"/>
    <property type="match status" value="1"/>
</dbReference>
<evidence type="ECO:0000256" key="4">
    <source>
        <dbReference type="SAM" id="MobiDB-lite"/>
    </source>
</evidence>
<feature type="region of interest" description="Disordered" evidence="4">
    <location>
        <begin position="194"/>
        <end position="217"/>
    </location>
</feature>
<keyword evidence="1 6" id="KW-0489">Methyltransferase</keyword>
<evidence type="ECO:0000256" key="3">
    <source>
        <dbReference type="ARBA" id="ARBA00022691"/>
    </source>
</evidence>
<dbReference type="GO" id="GO:0102208">
    <property type="term" value="F:2-polyprenyl-6-hydroxyphenol methylase activity"/>
    <property type="evidence" value="ECO:0007669"/>
    <property type="project" value="UniProtKB-EC"/>
</dbReference>
<dbReference type="RefSeq" id="WP_343957440.1">
    <property type="nucleotide sequence ID" value="NZ_BAAAKZ010000001.1"/>
</dbReference>
<reference evidence="7" key="1">
    <citation type="journal article" date="2019" name="Int. J. Syst. Evol. Microbiol.">
        <title>The Global Catalogue of Microorganisms (GCM) 10K type strain sequencing project: providing services to taxonomists for standard genome sequencing and annotation.</title>
        <authorList>
            <consortium name="The Broad Institute Genomics Platform"/>
            <consortium name="The Broad Institute Genome Sequencing Center for Infectious Disease"/>
            <person name="Wu L."/>
            <person name="Ma J."/>
        </authorList>
    </citation>
    <scope>NUCLEOTIDE SEQUENCE [LARGE SCALE GENOMIC DNA]</scope>
    <source>
        <strain evidence="7">CCUG 50213</strain>
    </source>
</reference>
<keyword evidence="3" id="KW-0949">S-adenosyl-L-methionine</keyword>
<proteinExistence type="predicted"/>
<evidence type="ECO:0000256" key="2">
    <source>
        <dbReference type="ARBA" id="ARBA00022679"/>
    </source>
</evidence>
<evidence type="ECO:0000313" key="7">
    <source>
        <dbReference type="Proteomes" id="UP001597181"/>
    </source>
</evidence>
<dbReference type="EC" id="2.1.1.222" evidence="6"/>
<dbReference type="PANTHER" id="PTHR43464">
    <property type="entry name" value="METHYLTRANSFERASE"/>
    <property type="match status" value="1"/>
</dbReference>
<gene>
    <name evidence="6" type="ORF">ACFQ3U_05455</name>
</gene>
<dbReference type="EC" id="2.1.1.64" evidence="6"/>
<dbReference type="GO" id="GO:0061542">
    <property type="term" value="F:3-demethylubiquinol 3-O-methyltransferase activity"/>
    <property type="evidence" value="ECO:0007669"/>
    <property type="project" value="UniProtKB-EC"/>
</dbReference>
<dbReference type="EMBL" id="JBHTLY010000002">
    <property type="protein sequence ID" value="MFD1201338.1"/>
    <property type="molecule type" value="Genomic_DNA"/>
</dbReference>
<dbReference type="PANTHER" id="PTHR43464:SF19">
    <property type="entry name" value="UBIQUINONE BIOSYNTHESIS O-METHYLTRANSFERASE, MITOCHONDRIAL"/>
    <property type="match status" value="1"/>
</dbReference>
<dbReference type="Pfam" id="PF13649">
    <property type="entry name" value="Methyltransf_25"/>
    <property type="match status" value="1"/>
</dbReference>
<evidence type="ECO:0000313" key="6">
    <source>
        <dbReference type="EMBL" id="MFD1201338.1"/>
    </source>
</evidence>
<keyword evidence="7" id="KW-1185">Reference proteome</keyword>
<dbReference type="CDD" id="cd02440">
    <property type="entry name" value="AdoMet_MTases"/>
    <property type="match status" value="1"/>
</dbReference>
<dbReference type="InterPro" id="IPR029063">
    <property type="entry name" value="SAM-dependent_MTases_sf"/>
</dbReference>
<feature type="domain" description="Methyltransferase" evidence="5">
    <location>
        <begin position="44"/>
        <end position="143"/>
    </location>
</feature>